<evidence type="ECO:0000313" key="7">
    <source>
        <dbReference type="Proteomes" id="UP000245412"/>
    </source>
</evidence>
<dbReference type="CDD" id="cd01335">
    <property type="entry name" value="Radical_SAM"/>
    <property type="match status" value="1"/>
</dbReference>
<feature type="domain" description="Radical SAM core" evidence="5">
    <location>
        <begin position="82"/>
        <end position="300"/>
    </location>
</feature>
<keyword evidence="4" id="KW-0411">Iron-sulfur</keyword>
<evidence type="ECO:0000256" key="1">
    <source>
        <dbReference type="ARBA" id="ARBA00022691"/>
    </source>
</evidence>
<dbReference type="InterPro" id="IPR058240">
    <property type="entry name" value="rSAM_sf"/>
</dbReference>
<dbReference type="GO" id="GO:0046872">
    <property type="term" value="F:metal ion binding"/>
    <property type="evidence" value="ECO:0007669"/>
    <property type="project" value="UniProtKB-KW"/>
</dbReference>
<dbReference type="SFLD" id="SFLDS00029">
    <property type="entry name" value="Radical_SAM"/>
    <property type="match status" value="1"/>
</dbReference>
<dbReference type="InterPro" id="IPR023885">
    <property type="entry name" value="4Fe4S-binding_SPASM_dom"/>
</dbReference>
<dbReference type="GO" id="GO:0003824">
    <property type="term" value="F:catalytic activity"/>
    <property type="evidence" value="ECO:0007669"/>
    <property type="project" value="InterPro"/>
</dbReference>
<comment type="caution">
    <text evidence="6">The sequence shown here is derived from an EMBL/GenBank/DDBJ whole genome shotgun (WGS) entry which is preliminary data.</text>
</comment>
<dbReference type="SUPFAM" id="SSF102114">
    <property type="entry name" value="Radical SAM enzymes"/>
    <property type="match status" value="1"/>
</dbReference>
<protein>
    <submittedName>
        <fullName evidence="6">Radical SAM protein with 4Fe4S-binding SPASM domain</fullName>
    </submittedName>
</protein>
<keyword evidence="3" id="KW-0408">Iron</keyword>
<dbReference type="EMBL" id="QGGY01000005">
    <property type="protein sequence ID" value="PWJ76069.1"/>
    <property type="molecule type" value="Genomic_DNA"/>
</dbReference>
<dbReference type="SMART" id="SM00729">
    <property type="entry name" value="Elp3"/>
    <property type="match status" value="1"/>
</dbReference>
<dbReference type="RefSeq" id="WP_109626139.1">
    <property type="nucleotide sequence ID" value="NZ_JANKBI010000003.1"/>
</dbReference>
<accession>A0AB73T585</accession>
<dbReference type="Pfam" id="PF04055">
    <property type="entry name" value="Radical_SAM"/>
    <property type="match status" value="1"/>
</dbReference>
<evidence type="ECO:0000256" key="3">
    <source>
        <dbReference type="ARBA" id="ARBA00023004"/>
    </source>
</evidence>
<dbReference type="AlphaFoldDB" id="A0AB73T585"/>
<dbReference type="PANTHER" id="PTHR11228">
    <property type="entry name" value="RADICAL SAM DOMAIN PROTEIN"/>
    <property type="match status" value="1"/>
</dbReference>
<evidence type="ECO:0000256" key="2">
    <source>
        <dbReference type="ARBA" id="ARBA00022723"/>
    </source>
</evidence>
<dbReference type="InterPro" id="IPR007197">
    <property type="entry name" value="rSAM"/>
</dbReference>
<dbReference type="GO" id="GO:0051536">
    <property type="term" value="F:iron-sulfur cluster binding"/>
    <property type="evidence" value="ECO:0007669"/>
    <property type="project" value="UniProtKB-KW"/>
</dbReference>
<keyword evidence="2" id="KW-0479">Metal-binding</keyword>
<evidence type="ECO:0000259" key="5">
    <source>
        <dbReference type="PROSITE" id="PS51918"/>
    </source>
</evidence>
<sequence>MKYILSDTIALRSWRLVPYACYVRHQRNACGLKEEEFNLLKRCDGQQEIEDNPVLTGLLERGLCRPAKQGDTLTKWQRWKNCDNRYFPAINWMVTGKCNFNCLHCFNATGNDRIQNEFSLEEAKKLICEAENCGINAFTITGGEPMLHPHFMQIVECIYEHDMYIEELNTNGFFITQKILDEMKAIGCRPLMKISFDGAGHHDWMRNHKGAEKDALRAIRLCKENGFPVKAQTNVHRRNVDSMLPTAKLLADMGVDEMRIIRTTEVPRWLENAGDSCLTLTEYYDRMLQFCTEYIQSGCEMEIDIWQFVNIWPRIKAYRPHPLDLDAGKYRDSIPVCRGNRGMVAVGANGNLYPCHQLSGTLDSMGSFLGNVKEDGLHPHLQDGDYLYEVCTTLGDLKKHNGECGACNWFRYCAGGCRALAVVLQRDKFGSDPSKCLFFRNGYLDKLARSMDGYHNTAIIWTKGITTKAKK</sequence>
<dbReference type="InterPro" id="IPR013785">
    <property type="entry name" value="Aldolase_TIM"/>
</dbReference>
<keyword evidence="7" id="KW-1185">Reference proteome</keyword>
<dbReference type="PANTHER" id="PTHR11228:SF7">
    <property type="entry name" value="PQQA PEPTIDE CYCLASE"/>
    <property type="match status" value="1"/>
</dbReference>
<keyword evidence="1" id="KW-0949">S-adenosyl-L-methionine</keyword>
<dbReference type="InterPro" id="IPR050377">
    <property type="entry name" value="Radical_SAM_PqqE_MftC-like"/>
</dbReference>
<evidence type="ECO:0000313" key="6">
    <source>
        <dbReference type="EMBL" id="PWJ76069.1"/>
    </source>
</evidence>
<organism evidence="6 7">
    <name type="scientific">Murimonas intestini</name>
    <dbReference type="NCBI Taxonomy" id="1337051"/>
    <lineage>
        <taxon>Bacteria</taxon>
        <taxon>Bacillati</taxon>
        <taxon>Bacillota</taxon>
        <taxon>Clostridia</taxon>
        <taxon>Lachnospirales</taxon>
        <taxon>Lachnospiraceae</taxon>
        <taxon>Murimonas</taxon>
    </lineage>
</organism>
<dbReference type="Gene3D" id="3.20.20.70">
    <property type="entry name" value="Aldolase class I"/>
    <property type="match status" value="1"/>
</dbReference>
<gene>
    <name evidence="6" type="ORF">C7383_105103</name>
</gene>
<name>A0AB73T585_9FIRM</name>
<dbReference type="NCBIfam" id="TIGR04085">
    <property type="entry name" value="rSAM_more_4Fe4S"/>
    <property type="match status" value="1"/>
</dbReference>
<dbReference type="SFLD" id="SFLDG01067">
    <property type="entry name" value="SPASM/twitch_domain_containing"/>
    <property type="match status" value="1"/>
</dbReference>
<dbReference type="InterPro" id="IPR006638">
    <property type="entry name" value="Elp3/MiaA/NifB-like_rSAM"/>
</dbReference>
<evidence type="ECO:0000256" key="4">
    <source>
        <dbReference type="ARBA" id="ARBA00023014"/>
    </source>
</evidence>
<reference evidence="6 7" key="1">
    <citation type="submission" date="2018-05" db="EMBL/GenBank/DDBJ databases">
        <authorList>
            <person name="Goeker M."/>
            <person name="Huntemann M."/>
            <person name="Clum A."/>
            <person name="Pillay M."/>
            <person name="Palaniappan K."/>
            <person name="Varghese N."/>
            <person name="Mikhailova N."/>
            <person name="Stamatis D."/>
            <person name="Reddy T."/>
            <person name="Daum C."/>
            <person name="Shapiro N."/>
            <person name="Ivanova N."/>
            <person name="Kyrpides N."/>
            <person name="Woyke T."/>
        </authorList>
    </citation>
    <scope>NUCLEOTIDE SEQUENCE [LARGE SCALE GENOMIC DNA]</scope>
    <source>
        <strain evidence="6 7">DSM 26524</strain>
    </source>
</reference>
<dbReference type="PROSITE" id="PS51918">
    <property type="entry name" value="RADICAL_SAM"/>
    <property type="match status" value="1"/>
</dbReference>
<proteinExistence type="predicted"/>
<dbReference type="Proteomes" id="UP000245412">
    <property type="component" value="Unassembled WGS sequence"/>
</dbReference>
<dbReference type="SFLD" id="SFLDG01386">
    <property type="entry name" value="main_SPASM_domain-containing"/>
    <property type="match status" value="1"/>
</dbReference>